<keyword evidence="2" id="KW-1185">Reference proteome</keyword>
<name>A0A4S2JB96_9HYME</name>
<evidence type="ECO:0000313" key="1">
    <source>
        <dbReference type="EMBL" id="TGZ31899.1"/>
    </source>
</evidence>
<protein>
    <submittedName>
        <fullName evidence="1">Uncharacterized protein</fullName>
    </submittedName>
</protein>
<proteinExistence type="predicted"/>
<dbReference type="EMBL" id="QBLH01003980">
    <property type="protein sequence ID" value="TGZ31899.1"/>
    <property type="molecule type" value="Genomic_DNA"/>
</dbReference>
<dbReference type="Proteomes" id="UP000310200">
    <property type="component" value="Unassembled WGS sequence"/>
</dbReference>
<sequence length="56" mass="6306">MSRVSSDNKVTAQRGRSRRCLLTRASCERMTASKQTDKRIVDSLTQLPLLSIDTHS</sequence>
<reference evidence="1 2" key="1">
    <citation type="journal article" date="2019" name="Philos. Trans. R. Soc. Lond., B, Biol. Sci.">
        <title>Ant behaviour and brain gene expression of defending hosts depend on the ecological success of the intruding social parasite.</title>
        <authorList>
            <person name="Kaur R."/>
            <person name="Stoldt M."/>
            <person name="Jongepier E."/>
            <person name="Feldmeyer B."/>
            <person name="Menzel F."/>
            <person name="Bornberg-Bauer E."/>
            <person name="Foitzik S."/>
        </authorList>
    </citation>
    <scope>NUCLEOTIDE SEQUENCE [LARGE SCALE GENOMIC DNA]</scope>
    <source>
        <tissue evidence="1">Whole body</tissue>
    </source>
</reference>
<evidence type="ECO:0000313" key="2">
    <source>
        <dbReference type="Proteomes" id="UP000310200"/>
    </source>
</evidence>
<accession>A0A4S2JB96</accession>
<dbReference type="AlphaFoldDB" id="A0A4S2JB96"/>
<gene>
    <name evidence="1" type="ORF">DBV15_01218</name>
</gene>
<organism evidence="1 2">
    <name type="scientific">Temnothorax longispinosus</name>
    <dbReference type="NCBI Taxonomy" id="300112"/>
    <lineage>
        <taxon>Eukaryota</taxon>
        <taxon>Metazoa</taxon>
        <taxon>Ecdysozoa</taxon>
        <taxon>Arthropoda</taxon>
        <taxon>Hexapoda</taxon>
        <taxon>Insecta</taxon>
        <taxon>Pterygota</taxon>
        <taxon>Neoptera</taxon>
        <taxon>Endopterygota</taxon>
        <taxon>Hymenoptera</taxon>
        <taxon>Apocrita</taxon>
        <taxon>Aculeata</taxon>
        <taxon>Formicoidea</taxon>
        <taxon>Formicidae</taxon>
        <taxon>Myrmicinae</taxon>
        <taxon>Temnothorax</taxon>
    </lineage>
</organism>
<comment type="caution">
    <text evidence="1">The sequence shown here is derived from an EMBL/GenBank/DDBJ whole genome shotgun (WGS) entry which is preliminary data.</text>
</comment>